<dbReference type="PANTHER" id="PTHR45982:SF1">
    <property type="entry name" value="REGULATOR OF CHROMOSOME CONDENSATION"/>
    <property type="match status" value="1"/>
</dbReference>
<feature type="region of interest" description="Disordered" evidence="3">
    <location>
        <begin position="477"/>
        <end position="501"/>
    </location>
</feature>
<evidence type="ECO:0000256" key="3">
    <source>
        <dbReference type="SAM" id="MobiDB-lite"/>
    </source>
</evidence>
<protein>
    <recommendedName>
        <fullName evidence="4">RCC1-like domain-containing protein</fullName>
    </recommendedName>
</protein>
<dbReference type="InterPro" id="IPR009091">
    <property type="entry name" value="RCC1/BLIP-II"/>
</dbReference>
<gene>
    <name evidence="5" type="ORF">POL58_03685</name>
</gene>
<accession>A0ABT5B020</accession>
<dbReference type="Pfam" id="PF13540">
    <property type="entry name" value="RCC1_2"/>
    <property type="match status" value="2"/>
</dbReference>
<dbReference type="PANTHER" id="PTHR45982">
    <property type="entry name" value="REGULATOR OF CHROMOSOME CONDENSATION"/>
    <property type="match status" value="1"/>
</dbReference>
<dbReference type="InterPro" id="IPR058923">
    <property type="entry name" value="RCC1-like_dom"/>
</dbReference>
<dbReference type="InterPro" id="IPR051553">
    <property type="entry name" value="Ran_GTPase-activating"/>
</dbReference>
<dbReference type="PRINTS" id="PR00633">
    <property type="entry name" value="RCCNDNSATION"/>
</dbReference>
<evidence type="ECO:0000256" key="1">
    <source>
        <dbReference type="ARBA" id="ARBA00022658"/>
    </source>
</evidence>
<keyword evidence="6" id="KW-1185">Reference proteome</keyword>
<dbReference type="Pfam" id="PF25390">
    <property type="entry name" value="WD40_RLD"/>
    <property type="match status" value="1"/>
</dbReference>
<dbReference type="Proteomes" id="UP001217838">
    <property type="component" value="Unassembled WGS sequence"/>
</dbReference>
<dbReference type="PROSITE" id="PS50012">
    <property type="entry name" value="RCC1_3"/>
    <property type="match status" value="6"/>
</dbReference>
<dbReference type="RefSeq" id="WP_271994536.1">
    <property type="nucleotide sequence ID" value="NZ_JAQNDN010000001.1"/>
</dbReference>
<proteinExistence type="predicted"/>
<evidence type="ECO:0000313" key="5">
    <source>
        <dbReference type="EMBL" id="MDC0666818.1"/>
    </source>
</evidence>
<dbReference type="Pfam" id="PF00415">
    <property type="entry name" value="RCC1"/>
    <property type="match status" value="2"/>
</dbReference>
<name>A0ABT5B020_9BACT</name>
<feature type="domain" description="RCC1-like" evidence="4">
    <location>
        <begin position="221"/>
        <end position="532"/>
    </location>
</feature>
<dbReference type="SUPFAM" id="SSF50985">
    <property type="entry name" value="RCC1/BLIP-II"/>
    <property type="match status" value="3"/>
</dbReference>
<organism evidence="5 6">
    <name type="scientific">Nannocystis radixulma</name>
    <dbReference type="NCBI Taxonomy" id="2995305"/>
    <lineage>
        <taxon>Bacteria</taxon>
        <taxon>Pseudomonadati</taxon>
        <taxon>Myxococcota</taxon>
        <taxon>Polyangia</taxon>
        <taxon>Nannocystales</taxon>
        <taxon>Nannocystaceae</taxon>
        <taxon>Nannocystis</taxon>
    </lineage>
</organism>
<evidence type="ECO:0000259" key="4">
    <source>
        <dbReference type="Pfam" id="PF25390"/>
    </source>
</evidence>
<keyword evidence="1" id="KW-0344">Guanine-nucleotide releasing factor</keyword>
<dbReference type="EMBL" id="JAQNDN010000001">
    <property type="protein sequence ID" value="MDC0666818.1"/>
    <property type="molecule type" value="Genomic_DNA"/>
</dbReference>
<keyword evidence="2" id="KW-0677">Repeat</keyword>
<dbReference type="Gene3D" id="2.130.10.30">
    <property type="entry name" value="Regulator of chromosome condensation 1/beta-lactamase-inhibitor protein II"/>
    <property type="match status" value="4"/>
</dbReference>
<evidence type="ECO:0000256" key="2">
    <source>
        <dbReference type="ARBA" id="ARBA00022737"/>
    </source>
</evidence>
<feature type="region of interest" description="Disordered" evidence="3">
    <location>
        <begin position="256"/>
        <end position="282"/>
    </location>
</feature>
<reference evidence="5 6" key="1">
    <citation type="submission" date="2022-11" db="EMBL/GenBank/DDBJ databases">
        <title>Minimal conservation of predation-associated metabolite biosynthetic gene clusters underscores biosynthetic potential of Myxococcota including descriptions for ten novel species: Archangium lansinium sp. nov., Myxococcus landrumus sp. nov., Nannocystis bai.</title>
        <authorList>
            <person name="Ahearne A."/>
            <person name="Stevens C."/>
            <person name="Dowd S."/>
        </authorList>
    </citation>
    <scope>NUCLEOTIDE SEQUENCE [LARGE SCALE GENOMIC DNA]</scope>
    <source>
        <strain evidence="5 6">NCELM</strain>
    </source>
</reference>
<dbReference type="InterPro" id="IPR000408">
    <property type="entry name" value="Reg_chr_condens"/>
</dbReference>
<comment type="caution">
    <text evidence="5">The sequence shown here is derived from an EMBL/GenBank/DDBJ whole genome shotgun (WGS) entry which is preliminary data.</text>
</comment>
<sequence length="743" mass="75632">MRLPRLAILLVLAACADRGRDPGRGPSPGIDDATFTAAPGPTLALGVGHTCALVRGEVFCWGYGGHGQLGLGDRDDRLVPTRVPDLADVVALAAGTWHTCALRRSGDVLCWGDGSLGQLGDGALGTRPRPSLVAELRAAAIVAGGSHTCAIDHVRKVLCWGSNYRGESGAGAAPLLRPAAVSGVPAADAIAVGDAYACALAGGAVTCWGVDPLRDGRDTAPARLPELRGAVSLAAGADHLCAVTRAGRVLCIGTGSEGQLGDGRPPELRAPQGPHGIGSPVPRRSEVLDLADAAAVTVGDDFACARRRSGALACWGENRDGQLGDGSRARRDRPGPVREIADAVELAVGSAHACARLADGDLRCWGYNEFAQAGERSGEPATATASHALAAAGLAVGEAHACAWSDGGAWCWGDGMYGQLGDGTRVRRDVPTAVPDLGRVRELVAGARHTCALEHGGTVMCWGDDTFGQLAGRGVPTGEPVDEHAGPLPLPPIDARSRPRPGPVDGLADVVDLATYAHRTCAVRSDGAIVCWHAFNEAPLSQERTIAGAVEIAVGAAHTCARTASGAVRCWGANHSGRLGDGTTESRPGDVAVRGLDDAVALAAGRLHTCALRRGGEVVCWGDGLMGQLGDGSRADRATPTAVLDLGRARAIAASEDTTCAIGQASNVLCWGAGEAGQLGPAGGGGRFAPVVARASAATRIAVGARTACSSDGERVTCWGEGLSPRASRHWDVIATPRAIALP</sequence>
<evidence type="ECO:0000313" key="6">
    <source>
        <dbReference type="Proteomes" id="UP001217838"/>
    </source>
</evidence>